<proteinExistence type="predicted"/>
<reference evidence="4" key="3">
    <citation type="journal article" date="2008" name="Nucleic Acids Res.">
        <title>The rice annotation project database (RAP-DB): 2008 update.</title>
        <authorList>
            <consortium name="The rice annotation project (RAP)"/>
        </authorList>
    </citation>
    <scope>GENOME REANNOTATION</scope>
    <source>
        <strain evidence="4">cv. Nipponbare</strain>
    </source>
</reference>
<dbReference type="AlphaFoldDB" id="Q5ZB26"/>
<feature type="region of interest" description="Disordered" evidence="1">
    <location>
        <begin position="72"/>
        <end position="135"/>
    </location>
</feature>
<feature type="compositionally biased region" description="Basic and acidic residues" evidence="1">
    <location>
        <begin position="89"/>
        <end position="135"/>
    </location>
</feature>
<organism evidence="3">
    <name type="scientific">Oryza sativa subsp. japonica</name>
    <name type="common">Rice</name>
    <dbReference type="NCBI Taxonomy" id="39947"/>
    <lineage>
        <taxon>Eukaryota</taxon>
        <taxon>Viridiplantae</taxon>
        <taxon>Streptophyta</taxon>
        <taxon>Embryophyta</taxon>
        <taxon>Tracheophyta</taxon>
        <taxon>Spermatophyta</taxon>
        <taxon>Magnoliopsida</taxon>
        <taxon>Liliopsida</taxon>
        <taxon>Poales</taxon>
        <taxon>Poaceae</taxon>
        <taxon>BOP clade</taxon>
        <taxon>Oryzoideae</taxon>
        <taxon>Oryzeae</taxon>
        <taxon>Oryzinae</taxon>
        <taxon>Oryza</taxon>
        <taxon>Oryza sativa</taxon>
    </lineage>
</organism>
<reference evidence="4" key="2">
    <citation type="journal article" date="2005" name="Nature">
        <title>The map-based sequence of the rice genome.</title>
        <authorList>
            <consortium name="International rice genome sequencing project (IRGSP)"/>
            <person name="Matsumoto T."/>
            <person name="Wu J."/>
            <person name="Kanamori H."/>
            <person name="Katayose Y."/>
            <person name="Fujisawa M."/>
            <person name="Namiki N."/>
            <person name="Mizuno H."/>
            <person name="Yamamoto K."/>
            <person name="Antonio B.A."/>
            <person name="Baba T."/>
            <person name="Sakata K."/>
            <person name="Nagamura Y."/>
            <person name="Aoki H."/>
            <person name="Arikawa K."/>
            <person name="Arita K."/>
            <person name="Bito T."/>
            <person name="Chiden Y."/>
            <person name="Fujitsuka N."/>
            <person name="Fukunaka R."/>
            <person name="Hamada M."/>
            <person name="Harada C."/>
            <person name="Hayashi A."/>
            <person name="Hijishita S."/>
            <person name="Honda M."/>
            <person name="Hosokawa S."/>
            <person name="Ichikawa Y."/>
            <person name="Idonuma A."/>
            <person name="Iijima M."/>
            <person name="Ikeda M."/>
            <person name="Ikeno M."/>
            <person name="Ito K."/>
            <person name="Ito S."/>
            <person name="Ito T."/>
            <person name="Ito Y."/>
            <person name="Ito Y."/>
            <person name="Iwabuchi A."/>
            <person name="Kamiya K."/>
            <person name="Karasawa W."/>
            <person name="Kurita K."/>
            <person name="Katagiri S."/>
            <person name="Kikuta A."/>
            <person name="Kobayashi H."/>
            <person name="Kobayashi N."/>
            <person name="Machita K."/>
            <person name="Maehara T."/>
            <person name="Masukawa M."/>
            <person name="Mizubayashi T."/>
            <person name="Mukai Y."/>
            <person name="Nagasaki H."/>
            <person name="Nagata Y."/>
            <person name="Naito S."/>
            <person name="Nakashima M."/>
            <person name="Nakama Y."/>
            <person name="Nakamichi Y."/>
            <person name="Nakamura M."/>
            <person name="Meguro A."/>
            <person name="Negishi M."/>
            <person name="Ohta I."/>
            <person name="Ohta T."/>
            <person name="Okamoto M."/>
            <person name="Ono N."/>
            <person name="Saji S."/>
            <person name="Sakaguchi M."/>
            <person name="Sakai K."/>
            <person name="Shibata M."/>
            <person name="Shimokawa T."/>
            <person name="Song J."/>
            <person name="Takazaki Y."/>
            <person name="Terasawa K."/>
            <person name="Tsugane M."/>
            <person name="Tsuji K."/>
            <person name="Ueda S."/>
            <person name="Waki K."/>
            <person name="Yamagata H."/>
            <person name="Yamamoto M."/>
            <person name="Yamamoto S."/>
            <person name="Yamane H."/>
            <person name="Yoshiki S."/>
            <person name="Yoshihara R."/>
            <person name="Yukawa K."/>
            <person name="Zhong H."/>
            <person name="Yano M."/>
            <person name="Yuan Q."/>
            <person name="Ouyang S."/>
            <person name="Liu J."/>
            <person name="Jones K.M."/>
            <person name="Gansberger K."/>
            <person name="Moffat K."/>
            <person name="Hill J."/>
            <person name="Bera J."/>
            <person name="Fadrosh D."/>
            <person name="Jin S."/>
            <person name="Johri S."/>
            <person name="Kim M."/>
            <person name="Overton L."/>
            <person name="Reardon M."/>
            <person name="Tsitrin T."/>
            <person name="Vuong H."/>
            <person name="Weaver B."/>
            <person name="Ciecko A."/>
            <person name="Tallon L."/>
            <person name="Jackson J."/>
            <person name="Pai G."/>
            <person name="Aken S.V."/>
            <person name="Utterback T."/>
            <person name="Reidmuller S."/>
            <person name="Feldblyum T."/>
            <person name="Hsiao J."/>
            <person name="Zismann V."/>
            <person name="Iobst S."/>
            <person name="de Vazeille A.R."/>
            <person name="Buell C.R."/>
            <person name="Ying K."/>
            <person name="Li Y."/>
            <person name="Lu T."/>
            <person name="Huang Y."/>
            <person name="Zhao Q."/>
            <person name="Feng Q."/>
            <person name="Zhang L."/>
            <person name="Zhu J."/>
            <person name="Weng Q."/>
            <person name="Mu J."/>
            <person name="Lu Y."/>
            <person name="Fan D."/>
            <person name="Liu Y."/>
            <person name="Guan J."/>
            <person name="Zhang Y."/>
            <person name="Yu S."/>
            <person name="Liu X."/>
            <person name="Zhang Y."/>
            <person name="Hong G."/>
            <person name="Han B."/>
            <person name="Choisne N."/>
            <person name="Demange N."/>
            <person name="Orjeda G."/>
            <person name="Samain S."/>
            <person name="Cattolico L."/>
            <person name="Pelletier E."/>
            <person name="Couloux A."/>
            <person name="Segurens B."/>
            <person name="Wincker P."/>
            <person name="D'Hont A."/>
            <person name="Scarpelli C."/>
            <person name="Weissenbach J."/>
            <person name="Salanoubat M."/>
            <person name="Quetier F."/>
            <person name="Yu Y."/>
            <person name="Kim H.R."/>
            <person name="Rambo T."/>
            <person name="Currie J."/>
            <person name="Collura K."/>
            <person name="Luo M."/>
            <person name="Yang T."/>
            <person name="Ammiraju J.S.S."/>
            <person name="Engler F."/>
            <person name="Soderlund C."/>
            <person name="Wing R.A."/>
            <person name="Palmer L.E."/>
            <person name="de la Bastide M."/>
            <person name="Spiegel L."/>
            <person name="Nascimento L."/>
            <person name="Zutavern T."/>
            <person name="O'Shaughnessy A."/>
            <person name="Dike S."/>
            <person name="Dedhia N."/>
            <person name="Preston R."/>
            <person name="Balija V."/>
            <person name="McCombie W.R."/>
            <person name="Chow T."/>
            <person name="Chen H."/>
            <person name="Chung M."/>
            <person name="Chen C."/>
            <person name="Shaw J."/>
            <person name="Wu H."/>
            <person name="Hsiao K."/>
            <person name="Chao Y."/>
            <person name="Chu M."/>
            <person name="Cheng C."/>
            <person name="Hour A."/>
            <person name="Lee P."/>
            <person name="Lin S."/>
            <person name="Lin Y."/>
            <person name="Liou J."/>
            <person name="Liu S."/>
            <person name="Hsing Y."/>
            <person name="Raghuvanshi S."/>
            <person name="Mohanty A."/>
            <person name="Bharti A.K."/>
            <person name="Gaur A."/>
            <person name="Gupta V."/>
            <person name="Kumar D."/>
            <person name="Ravi V."/>
            <person name="Vij S."/>
            <person name="Kapur A."/>
            <person name="Khurana P."/>
            <person name="Khurana P."/>
            <person name="Khurana J.P."/>
            <person name="Tyagi A.K."/>
            <person name="Gaikwad K."/>
            <person name="Singh A."/>
            <person name="Dalal V."/>
            <person name="Srivastava S."/>
            <person name="Dixit A."/>
            <person name="Pal A.K."/>
            <person name="Ghazi I.A."/>
            <person name="Yadav M."/>
            <person name="Pandit A."/>
            <person name="Bhargava A."/>
            <person name="Sureshbabu K."/>
            <person name="Batra K."/>
            <person name="Sharma T.R."/>
            <person name="Mohapatra T."/>
            <person name="Singh N.K."/>
            <person name="Messing J."/>
            <person name="Nelson A.B."/>
            <person name="Fuks G."/>
            <person name="Kavchok S."/>
            <person name="Keizer G."/>
            <person name="Linton E."/>
            <person name="Llaca V."/>
            <person name="Song R."/>
            <person name="Tanyolac B."/>
            <person name="Young S."/>
            <person name="Ho-Il K."/>
            <person name="Hahn J.H."/>
            <person name="Sangsakoo G."/>
            <person name="Vanavichit A."/>
            <person name="de Mattos Luiz.A.T."/>
            <person name="Zimmer P.D."/>
            <person name="Malone G."/>
            <person name="Dellagostin O."/>
            <person name="de Oliveira A.C."/>
            <person name="Bevan M."/>
            <person name="Bancroft I."/>
            <person name="Minx P."/>
            <person name="Cordum H."/>
            <person name="Wilson R."/>
            <person name="Cheng Z."/>
            <person name="Jin W."/>
            <person name="Jiang J."/>
            <person name="Leong S.A."/>
            <person name="Iwama H."/>
            <person name="Gojobori T."/>
            <person name="Itoh T."/>
            <person name="Niimura Y."/>
            <person name="Fujii Y."/>
            <person name="Habara T."/>
            <person name="Sakai H."/>
            <person name="Sato Y."/>
            <person name="Wilson G."/>
            <person name="Kumar K."/>
            <person name="McCouch S."/>
            <person name="Juretic N."/>
            <person name="Hoen D."/>
            <person name="Wright S."/>
            <person name="Bruskiewich R."/>
            <person name="Bureau T."/>
            <person name="Miyao A."/>
            <person name="Hirochika H."/>
            <person name="Nishikawa T."/>
            <person name="Kadowaki K."/>
            <person name="Sugiura M."/>
            <person name="Burr B."/>
            <person name="Sasaki T."/>
        </authorList>
    </citation>
    <scope>NUCLEOTIDE SEQUENCE [LARGE SCALE GENOMIC DNA]</scope>
    <source>
        <strain evidence="4">cv. Nipponbare</strain>
    </source>
</reference>
<feature type="compositionally biased region" description="Pro residues" evidence="1">
    <location>
        <begin position="32"/>
        <end position="50"/>
    </location>
</feature>
<dbReference type="Proteomes" id="UP000000763">
    <property type="component" value="Chromosome 1"/>
</dbReference>
<evidence type="ECO:0000313" key="2">
    <source>
        <dbReference type="EMBL" id="BAD53080.1"/>
    </source>
</evidence>
<dbReference type="EMBL" id="AP003329">
    <property type="protein sequence ID" value="BAD53080.1"/>
    <property type="molecule type" value="Genomic_DNA"/>
</dbReference>
<evidence type="ECO:0000313" key="3">
    <source>
        <dbReference type="EMBL" id="BAD53216.1"/>
    </source>
</evidence>
<gene>
    <name evidence="2" type="ORF">B1045F02.2</name>
    <name evidence="3" type="ORF">OJ1111_G12.27</name>
</gene>
<dbReference type="Proteomes" id="UP000817658">
    <property type="component" value="Chromosome 1"/>
</dbReference>
<dbReference type="EMBL" id="AP003337">
    <property type="protein sequence ID" value="BAD53216.1"/>
    <property type="molecule type" value="Genomic_DNA"/>
</dbReference>
<evidence type="ECO:0000256" key="1">
    <source>
        <dbReference type="SAM" id="MobiDB-lite"/>
    </source>
</evidence>
<name>Q5ZB26_ORYSJ</name>
<feature type="region of interest" description="Disordered" evidence="1">
    <location>
        <begin position="15"/>
        <end position="50"/>
    </location>
</feature>
<evidence type="ECO:0000313" key="4">
    <source>
        <dbReference type="Proteomes" id="UP000000763"/>
    </source>
</evidence>
<reference evidence="3" key="1">
    <citation type="journal article" date="2002" name="Nature">
        <title>The genome sequence and structure of rice chromosome 1.</title>
        <authorList>
            <person name="Sasaki T."/>
            <person name="Matsumoto T."/>
            <person name="Yamamoto K."/>
            <person name="Sakata K."/>
            <person name="Baba T."/>
            <person name="Katayose Y."/>
            <person name="Wu J."/>
            <person name="Niimura Y."/>
            <person name="Cheng Z."/>
            <person name="Nagamura Y."/>
            <person name="Antonio B.A."/>
            <person name="Kanamori H."/>
            <person name="Hosokawa S."/>
            <person name="Masukawa M."/>
            <person name="Arikawa K."/>
            <person name="Chiden Y."/>
            <person name="Hayashi M."/>
            <person name="Okamoto M."/>
            <person name="Ando T."/>
            <person name="Aoki H."/>
            <person name="Arita K."/>
            <person name="Hamada M."/>
            <person name="Harada C."/>
            <person name="Hijishita S."/>
            <person name="Honda M."/>
            <person name="Ichikawa Y."/>
            <person name="Idonuma A."/>
            <person name="Iijima M."/>
            <person name="Ikeda M."/>
            <person name="Ikeno M."/>
            <person name="Itoh S."/>
            <person name="Itoh T."/>
            <person name="Itoh Y."/>
            <person name="Itoh Y."/>
            <person name="Iwabuchi A."/>
            <person name="Kamiya K."/>
            <person name="Karasawa W."/>
            <person name="Katagiri S."/>
            <person name="Kikuta A."/>
            <person name="Kobayashi N."/>
            <person name="Kono I."/>
            <person name="Machita K."/>
            <person name="Maehara T."/>
            <person name="Mizuno H."/>
            <person name="Mizubayashi T."/>
            <person name="Mukai Y."/>
            <person name="Nagasaki H."/>
            <person name="Nakashima M."/>
            <person name="Nakama Y."/>
            <person name="Nakamichi Y."/>
            <person name="Nakamura M."/>
            <person name="Namiki N."/>
            <person name="Negishi M."/>
            <person name="Ohta I."/>
            <person name="Ono N."/>
            <person name="Saji S."/>
            <person name="Sakai K."/>
            <person name="Shibata M."/>
            <person name="Shimokawa T."/>
            <person name="Shomura A."/>
            <person name="Song J."/>
            <person name="Takazaki Y."/>
            <person name="Terasawa K."/>
            <person name="Tsuji K."/>
            <person name="Waki K."/>
            <person name="Yamagata H."/>
            <person name="Yamane H."/>
            <person name="Yoshiki S."/>
            <person name="Yoshihara R."/>
            <person name="Yukawa K."/>
            <person name="Zhong H."/>
            <person name="Iwama H."/>
            <person name="Endo T."/>
            <person name="Ito H."/>
            <person name="Hahn J.H."/>
            <person name="Kim H.I."/>
            <person name="Eun M.Y."/>
            <person name="Yano M."/>
            <person name="Jiang J."/>
            <person name="Gojobori T."/>
        </authorList>
    </citation>
    <scope>NUCLEOTIDE SEQUENCE</scope>
</reference>
<accession>Q5ZB26</accession>
<protein>
    <submittedName>
        <fullName evidence="3">Uncharacterized protein</fullName>
    </submittedName>
</protein>
<sequence length="150" mass="16138">MPPPPPVAVLRARAASTPLPPLPRPASTVVLPPSPTTVPSPSPASIPPPSLLLCTSLSRHPKLPLASLAAAPSCLHSNPRPPSSGSPSRAEKLTEDLGKRDIDEGREKREREGYLGKREIESRGERDREGERLIGKARQLEKGICDWTAR</sequence>